<dbReference type="InterPro" id="IPR012480">
    <property type="entry name" value="Hepar_II_III_C"/>
</dbReference>
<accession>A0AAE9XWJ8</accession>
<organism evidence="3 4">
    <name type="scientific">Gimibacter soli</name>
    <dbReference type="NCBI Taxonomy" id="3024400"/>
    <lineage>
        <taxon>Bacteria</taxon>
        <taxon>Pseudomonadati</taxon>
        <taxon>Pseudomonadota</taxon>
        <taxon>Alphaproteobacteria</taxon>
        <taxon>Kordiimonadales</taxon>
        <taxon>Temperatibacteraceae</taxon>
        <taxon>Gimibacter</taxon>
    </lineage>
</organism>
<feature type="domain" description="Heparinase II/III-like C-terminal" evidence="2">
    <location>
        <begin position="331"/>
        <end position="562"/>
    </location>
</feature>
<dbReference type="Gene3D" id="1.50.10.100">
    <property type="entry name" value="Chondroitin AC/alginate lyase"/>
    <property type="match status" value="1"/>
</dbReference>
<dbReference type="GO" id="GO:0016829">
    <property type="term" value="F:lyase activity"/>
    <property type="evidence" value="ECO:0007669"/>
    <property type="project" value="InterPro"/>
</dbReference>
<keyword evidence="4" id="KW-1185">Reference proteome</keyword>
<dbReference type="GO" id="GO:0030313">
    <property type="term" value="C:cell envelope"/>
    <property type="evidence" value="ECO:0007669"/>
    <property type="project" value="UniProtKB-SubCell"/>
</dbReference>
<evidence type="ECO:0000313" key="4">
    <source>
        <dbReference type="Proteomes" id="UP001217500"/>
    </source>
</evidence>
<reference evidence="3" key="1">
    <citation type="submission" date="2023-01" db="EMBL/GenBank/DDBJ databases">
        <title>The genome sequence of Kordiimonadaceae bacterium 6D33.</title>
        <authorList>
            <person name="Liu Y."/>
        </authorList>
    </citation>
    <scope>NUCLEOTIDE SEQUENCE</scope>
    <source>
        <strain evidence="3">6D33</strain>
    </source>
</reference>
<dbReference type="InterPro" id="IPR008929">
    <property type="entry name" value="Chondroitin_lyas"/>
</dbReference>
<dbReference type="RefSeq" id="WP_289504373.1">
    <property type="nucleotide sequence ID" value="NZ_CP116805.1"/>
</dbReference>
<evidence type="ECO:0000313" key="3">
    <source>
        <dbReference type="EMBL" id="WCL54654.1"/>
    </source>
</evidence>
<dbReference type="EMBL" id="CP116805">
    <property type="protein sequence ID" value="WCL54654.1"/>
    <property type="molecule type" value="Genomic_DNA"/>
</dbReference>
<dbReference type="Proteomes" id="UP001217500">
    <property type="component" value="Chromosome"/>
</dbReference>
<proteinExistence type="predicted"/>
<name>A0AAE9XWJ8_9PROT</name>
<sequence length="581" mass="62623">MKPASQQFSLLDVAGAAQRAEIVRAKGQGALAGIRDNFFRGLREWGYRTKLYGHRLKGRHPVQLLFSPDDPAPGSAVMGSALLGGEMMAGEASLPIDDNFWKLLTISGAEAFAYAHRFHWLQDLAQVGDQREARAVAERLTRGWLAIGQDYDPAIWAAETLARRLIHWLAHAPLVMSSGDLVYRSSILLTMARQARHLMRVLDDADPGLPRHYTAAALTMAGVLLPGGQAWRLKGVKALDRQVTAFVLADGGPASRDPSDAIRAMQLLILVRDSFVGVKGEPPAFLQMALDRIGPFVRSLRHGDGSFAGFNGVSAEGGHGVDALLAASDARGKPIENAAHAGYQRMALGRGCVIVDSGPPPAPELSSHAHAGTASFEFSHGTDRIIVNMGPGPESGPLASLHGLARTSAAHSTLIIGDRNSCRILDDGRLGDGVRSVTTSREAGPDGTLLEVAHDGYVKRFGARHVRKLYLRPDGNRLDGADILTTTRRRGMGSGEVLLRFHLHPAIKPREDEGGVIFLETRSGSLWRFTVEGGAARLEESLYLPRPADMQGTHQIVVRLDRSDGLEMGCVWALVRVSGKI</sequence>
<comment type="subcellular location">
    <subcellularLocation>
        <location evidence="1">Cell envelope</location>
    </subcellularLocation>
</comment>
<dbReference type="Gene3D" id="2.70.98.70">
    <property type="match status" value="1"/>
</dbReference>
<protein>
    <submittedName>
        <fullName evidence="3">Heparinase II/III family protein</fullName>
    </submittedName>
</protein>
<dbReference type="AlphaFoldDB" id="A0AAE9XWJ8"/>
<gene>
    <name evidence="3" type="ORF">PH603_02630</name>
</gene>
<evidence type="ECO:0000259" key="2">
    <source>
        <dbReference type="Pfam" id="PF07940"/>
    </source>
</evidence>
<dbReference type="Pfam" id="PF07940">
    <property type="entry name" value="Hepar_II_III_C"/>
    <property type="match status" value="1"/>
</dbReference>
<evidence type="ECO:0000256" key="1">
    <source>
        <dbReference type="ARBA" id="ARBA00004196"/>
    </source>
</evidence>
<dbReference type="KEGG" id="gso:PH603_02630"/>